<evidence type="ECO:0000313" key="5">
    <source>
        <dbReference type="Proteomes" id="UP000403266"/>
    </source>
</evidence>
<dbReference type="Pfam" id="PF14358">
    <property type="entry name" value="DUF4405"/>
    <property type="match status" value="1"/>
</dbReference>
<accession>A0A5N7MA24</accession>
<proteinExistence type="predicted"/>
<keyword evidence="2" id="KW-0812">Transmembrane</keyword>
<evidence type="ECO:0000256" key="2">
    <source>
        <dbReference type="SAM" id="Phobius"/>
    </source>
</evidence>
<feature type="transmembrane region" description="Helical" evidence="2">
    <location>
        <begin position="182"/>
        <end position="201"/>
    </location>
</feature>
<feature type="transmembrane region" description="Helical" evidence="2">
    <location>
        <begin position="21"/>
        <end position="41"/>
    </location>
</feature>
<organism evidence="4 5">
    <name type="scientific">Microvirga tunisiensis</name>
    <dbReference type="NCBI Taxonomy" id="2108360"/>
    <lineage>
        <taxon>Bacteria</taxon>
        <taxon>Pseudomonadati</taxon>
        <taxon>Pseudomonadota</taxon>
        <taxon>Alphaproteobacteria</taxon>
        <taxon>Hyphomicrobiales</taxon>
        <taxon>Methylobacteriaceae</taxon>
        <taxon>Microvirga</taxon>
    </lineage>
</organism>
<keyword evidence="2" id="KW-0472">Membrane</keyword>
<evidence type="ECO:0000256" key="1">
    <source>
        <dbReference type="SAM" id="MobiDB-lite"/>
    </source>
</evidence>
<feature type="transmembrane region" description="Helical" evidence="2">
    <location>
        <begin position="138"/>
        <end position="162"/>
    </location>
</feature>
<reference evidence="4 5" key="1">
    <citation type="journal article" date="2019" name="Syst. Appl. Microbiol.">
        <title>Microvirga tunisiensis sp. nov., a root nodule symbiotic bacterium isolated from Lupinus micranthus and L. luteus grown in Northern Tunisia.</title>
        <authorList>
            <person name="Msaddak A."/>
            <person name="Rejili M."/>
            <person name="Duran D."/>
            <person name="Mars M."/>
            <person name="Palacios J.M."/>
            <person name="Ruiz-Argueso T."/>
            <person name="Rey L."/>
            <person name="Imperial J."/>
        </authorList>
    </citation>
    <scope>NUCLEOTIDE SEQUENCE [LARGE SCALE GENOMIC DNA]</scope>
    <source>
        <strain evidence="4 5">Lmie10</strain>
    </source>
</reference>
<feature type="transmembrane region" description="Helical" evidence="2">
    <location>
        <begin position="97"/>
        <end position="117"/>
    </location>
</feature>
<keyword evidence="2" id="KW-1133">Transmembrane helix</keyword>
<dbReference type="OrthoDB" id="9779183at2"/>
<gene>
    <name evidence="4" type="ORF">FS320_00490</name>
</gene>
<dbReference type="InterPro" id="IPR025517">
    <property type="entry name" value="DUF4405"/>
</dbReference>
<feature type="region of interest" description="Disordered" evidence="1">
    <location>
        <begin position="212"/>
        <end position="231"/>
    </location>
</feature>
<feature type="domain" description="Flavinylation-associated cytochrome" evidence="3">
    <location>
        <begin position="59"/>
        <end position="116"/>
    </location>
</feature>
<dbReference type="Proteomes" id="UP000403266">
    <property type="component" value="Unassembled WGS sequence"/>
</dbReference>
<name>A0A5N7MA24_9HYPH</name>
<keyword evidence="5" id="KW-1185">Reference proteome</keyword>
<dbReference type="EMBL" id="VOSK01000001">
    <property type="protein sequence ID" value="MPR23735.1"/>
    <property type="molecule type" value="Genomic_DNA"/>
</dbReference>
<sequence length="231" mass="26626">MAIFLLLSLAYWWLENVPHEIFGTAMFAFLAWHIVVNRLWFKNLFRGRYDGRRTLVLALNLLLLVNMVILLITSIVISKLLFSALPIPDSIYLREVHWFSAYWVMMIVGIHLGLHWVRVMTLSRSILGLSANSASRTMVLRVIAVLLAGLGAWSFSVLGVWTKLIFTYSLDVWNFKTSVTPFFGHWASIVALPAILTHYSMTLWRNRKRHRSDDRLRNPQGEEVQEGVAQV</sequence>
<dbReference type="AlphaFoldDB" id="A0A5N7MA24"/>
<feature type="transmembrane region" description="Helical" evidence="2">
    <location>
        <begin position="53"/>
        <end position="77"/>
    </location>
</feature>
<evidence type="ECO:0000313" key="4">
    <source>
        <dbReference type="EMBL" id="MPR23735.1"/>
    </source>
</evidence>
<evidence type="ECO:0000259" key="3">
    <source>
        <dbReference type="Pfam" id="PF14358"/>
    </source>
</evidence>
<protein>
    <submittedName>
        <fullName evidence="4">DUF4405 domain-containing protein</fullName>
    </submittedName>
</protein>
<comment type="caution">
    <text evidence="4">The sequence shown here is derived from an EMBL/GenBank/DDBJ whole genome shotgun (WGS) entry which is preliminary data.</text>
</comment>